<keyword evidence="4 7" id="KW-0812">Transmembrane</keyword>
<feature type="transmembrane region" description="Helical" evidence="7">
    <location>
        <begin position="225"/>
        <end position="244"/>
    </location>
</feature>
<feature type="transmembrane region" description="Helical" evidence="7">
    <location>
        <begin position="253"/>
        <end position="271"/>
    </location>
</feature>
<feature type="transmembrane region" description="Helical" evidence="7">
    <location>
        <begin position="193"/>
        <end position="213"/>
    </location>
</feature>
<evidence type="ECO:0000313" key="8">
    <source>
        <dbReference type="EMBL" id="GAA4896994.1"/>
    </source>
</evidence>
<keyword evidence="6 7" id="KW-0472">Membrane</keyword>
<keyword evidence="9" id="KW-1185">Reference proteome</keyword>
<evidence type="ECO:0000256" key="7">
    <source>
        <dbReference type="SAM" id="Phobius"/>
    </source>
</evidence>
<evidence type="ECO:0008006" key="10">
    <source>
        <dbReference type="Google" id="ProtNLM"/>
    </source>
</evidence>
<keyword evidence="5 7" id="KW-1133">Transmembrane helix</keyword>
<reference evidence="9" key="1">
    <citation type="journal article" date="2019" name="Int. J. Syst. Evol. Microbiol.">
        <title>The Global Catalogue of Microorganisms (GCM) 10K type strain sequencing project: providing services to taxonomists for standard genome sequencing and annotation.</title>
        <authorList>
            <consortium name="The Broad Institute Genomics Platform"/>
            <consortium name="The Broad Institute Genome Sequencing Center for Infectious Disease"/>
            <person name="Wu L."/>
            <person name="Ma J."/>
        </authorList>
    </citation>
    <scope>NUCLEOTIDE SEQUENCE [LARGE SCALE GENOMIC DNA]</scope>
    <source>
        <strain evidence="9">JCM 19125</strain>
    </source>
</reference>
<evidence type="ECO:0000256" key="6">
    <source>
        <dbReference type="ARBA" id="ARBA00023136"/>
    </source>
</evidence>
<evidence type="ECO:0000256" key="1">
    <source>
        <dbReference type="ARBA" id="ARBA00004651"/>
    </source>
</evidence>
<comment type="similarity">
    <text evidence="2">Belongs to the chromate ion transporter (CHR) (TC 2.A.51) family.</text>
</comment>
<evidence type="ECO:0000256" key="3">
    <source>
        <dbReference type="ARBA" id="ARBA00022475"/>
    </source>
</evidence>
<dbReference type="EMBL" id="BAABLV010000020">
    <property type="protein sequence ID" value="GAA4896994.1"/>
    <property type="molecule type" value="Genomic_DNA"/>
</dbReference>
<evidence type="ECO:0000256" key="2">
    <source>
        <dbReference type="ARBA" id="ARBA00005262"/>
    </source>
</evidence>
<dbReference type="Pfam" id="PF02417">
    <property type="entry name" value="Chromate_transp"/>
    <property type="match status" value="1"/>
</dbReference>
<comment type="subcellular location">
    <subcellularLocation>
        <location evidence="1">Cell membrane</location>
        <topology evidence="1">Multi-pass membrane protein</topology>
    </subcellularLocation>
</comment>
<comment type="caution">
    <text evidence="8">The sequence shown here is derived from an EMBL/GenBank/DDBJ whole genome shotgun (WGS) entry which is preliminary data.</text>
</comment>
<evidence type="ECO:0000313" key="9">
    <source>
        <dbReference type="Proteomes" id="UP001501521"/>
    </source>
</evidence>
<gene>
    <name evidence="8" type="ORF">GCM10025789_13560</name>
</gene>
<organism evidence="8 9">
    <name type="scientific">Tessaracoccus lubricantis</name>
    <dbReference type="NCBI Taxonomy" id="545543"/>
    <lineage>
        <taxon>Bacteria</taxon>
        <taxon>Bacillati</taxon>
        <taxon>Actinomycetota</taxon>
        <taxon>Actinomycetes</taxon>
        <taxon>Propionibacteriales</taxon>
        <taxon>Propionibacteriaceae</taxon>
        <taxon>Tessaracoccus</taxon>
    </lineage>
</organism>
<evidence type="ECO:0000256" key="4">
    <source>
        <dbReference type="ARBA" id="ARBA00022692"/>
    </source>
</evidence>
<evidence type="ECO:0000256" key="5">
    <source>
        <dbReference type="ARBA" id="ARBA00022989"/>
    </source>
</evidence>
<sequence length="272" mass="27878">MGELLGQRWRPALPQLDALQLVLVTLAVIGVWSLWRRNDPPMPASKQPARPARAAWSSAAVFTALVAAILIGAVLLGGAEFLGLIGLSTVTSFGGGEAYVGVADGFFVASGIVPAAEFYGQAVPVANALPGPILVKIASAVGYSYGLQSGGPQVGLAFAVAAFVLSVAACCAVAMLLMGGYGRISNSALVRRLGAYVLPVICGLLITTCLSMVRANMDIAERAELPDAAVGWATVLGAFGLWWLQRRLRLHDVVVLLIAGGASLAALAVAAG</sequence>
<dbReference type="InterPro" id="IPR003370">
    <property type="entry name" value="Chromate_transpt"/>
</dbReference>
<accession>A0ABP9FA39</accession>
<proteinExistence type="inferred from homology"/>
<protein>
    <recommendedName>
        <fullName evidence="10">Chromate transporter</fullName>
    </recommendedName>
</protein>
<feature type="transmembrane region" description="Helical" evidence="7">
    <location>
        <begin position="56"/>
        <end position="79"/>
    </location>
</feature>
<keyword evidence="3" id="KW-1003">Cell membrane</keyword>
<dbReference type="RefSeq" id="WP_345580890.1">
    <property type="nucleotide sequence ID" value="NZ_BAABLV010000020.1"/>
</dbReference>
<dbReference type="Proteomes" id="UP001501521">
    <property type="component" value="Unassembled WGS sequence"/>
</dbReference>
<name>A0ABP9FA39_9ACTN</name>
<feature type="transmembrane region" description="Helical" evidence="7">
    <location>
        <begin position="156"/>
        <end position="181"/>
    </location>
</feature>
<feature type="transmembrane region" description="Helical" evidence="7">
    <location>
        <begin position="18"/>
        <end position="35"/>
    </location>
</feature>